<organism evidence="1 2">
    <name type="scientific">Pneumocystis jirovecii (strain RU7)</name>
    <name type="common">Human pneumocystis pneumonia agent</name>
    <dbReference type="NCBI Taxonomy" id="1408657"/>
    <lineage>
        <taxon>Eukaryota</taxon>
        <taxon>Fungi</taxon>
        <taxon>Dikarya</taxon>
        <taxon>Ascomycota</taxon>
        <taxon>Taphrinomycotina</taxon>
        <taxon>Pneumocystomycetes</taxon>
        <taxon>Pneumocystaceae</taxon>
        <taxon>Pneumocystis</taxon>
    </lineage>
</organism>
<dbReference type="RefSeq" id="XP_018227835.1">
    <property type="nucleotide sequence ID" value="XM_018375955.1"/>
</dbReference>
<reference evidence="2" key="1">
    <citation type="journal article" date="2016" name="Nat. Commun.">
        <title>Genome analysis of three Pneumocystis species reveals adaptation mechanisms to life exclusively in mammalian hosts.</title>
        <authorList>
            <person name="Ma L."/>
            <person name="Chen Z."/>
            <person name="Huang D.W."/>
            <person name="Kutty G."/>
            <person name="Ishihara M."/>
            <person name="Wang H."/>
            <person name="Abouelleil A."/>
            <person name="Bishop L."/>
            <person name="Davey E."/>
            <person name="Deng R."/>
            <person name="Deng X."/>
            <person name="Fan L."/>
            <person name="Fantoni G."/>
            <person name="Fitzgerald M."/>
            <person name="Gogineni E."/>
            <person name="Goldberg J.M."/>
            <person name="Handley G."/>
            <person name="Hu X."/>
            <person name="Huber C."/>
            <person name="Jiao X."/>
            <person name="Jones K."/>
            <person name="Levin J.Z."/>
            <person name="Liu Y."/>
            <person name="Macdonald P."/>
            <person name="Melnikov A."/>
            <person name="Raley C."/>
            <person name="Sassi M."/>
            <person name="Sherman B.T."/>
            <person name="Song X."/>
            <person name="Sykes S."/>
            <person name="Tran B."/>
            <person name="Walsh L."/>
            <person name="Xia Y."/>
            <person name="Yang J."/>
            <person name="Young S."/>
            <person name="Zeng Q."/>
            <person name="Zheng X."/>
            <person name="Stephens R."/>
            <person name="Nusbaum C."/>
            <person name="Birren B.W."/>
            <person name="Azadi P."/>
            <person name="Lempicki R.A."/>
            <person name="Cuomo C.A."/>
            <person name="Kovacs J.A."/>
        </authorList>
    </citation>
    <scope>NUCLEOTIDE SEQUENCE [LARGE SCALE GENOMIC DNA]</scope>
    <source>
        <strain evidence="2">RU7</strain>
    </source>
</reference>
<evidence type="ECO:0000313" key="2">
    <source>
        <dbReference type="Proteomes" id="UP000053447"/>
    </source>
</evidence>
<comment type="caution">
    <text evidence="1">The sequence shown here is derived from an EMBL/GenBank/DDBJ whole genome shotgun (WGS) entry which is preliminary data.</text>
</comment>
<accession>A0A0W4ZAY5</accession>
<dbReference type="Proteomes" id="UP000053447">
    <property type="component" value="Unassembled WGS sequence"/>
</dbReference>
<sequence>MIFLHKLDQKLVKYVQIISKKIKIYILANYHIFFVKINLKIMRFQRFCKGFSCFSANVVPSFIRLKCETGTLYLTTFVSTHYLLFSLEMSMDT</sequence>
<dbReference type="AlphaFoldDB" id="A0A0W4ZAY5"/>
<keyword evidence="2" id="KW-1185">Reference proteome</keyword>
<dbReference type="VEuPathDB" id="FungiDB:T551_03692"/>
<gene>
    <name evidence="1" type="ORF">T551_03692</name>
</gene>
<dbReference type="EMBL" id="LFWA01000028">
    <property type="protein sequence ID" value="KTW25545.1"/>
    <property type="molecule type" value="Genomic_DNA"/>
</dbReference>
<protein>
    <submittedName>
        <fullName evidence="1">Uncharacterized protein</fullName>
    </submittedName>
</protein>
<evidence type="ECO:0000313" key="1">
    <source>
        <dbReference type="EMBL" id="KTW25545.1"/>
    </source>
</evidence>
<proteinExistence type="predicted"/>
<dbReference type="GeneID" id="28942210"/>
<name>A0A0W4ZAY5_PNEJ7</name>